<proteinExistence type="predicted"/>
<keyword evidence="4 8" id="KW-1133">Transmembrane helix</keyword>
<dbReference type="PANTHER" id="PTHR45755:SF4">
    <property type="entry name" value="ZINC TRANSPORTER 7"/>
    <property type="match status" value="1"/>
</dbReference>
<dbReference type="PANTHER" id="PTHR45755">
    <property type="match status" value="1"/>
</dbReference>
<dbReference type="GO" id="GO:0005385">
    <property type="term" value="F:zinc ion transmembrane transporter activity"/>
    <property type="evidence" value="ECO:0007669"/>
    <property type="project" value="InterPro"/>
</dbReference>
<dbReference type="Proteomes" id="UP001430455">
    <property type="component" value="Unassembled WGS sequence"/>
</dbReference>
<accession>A0AAW4PL86</accession>
<evidence type="ECO:0000259" key="9">
    <source>
        <dbReference type="Pfam" id="PF01545"/>
    </source>
</evidence>
<feature type="transmembrane region" description="Helical" evidence="8">
    <location>
        <begin position="172"/>
        <end position="192"/>
    </location>
</feature>
<feature type="transmembrane region" description="Helical" evidence="8">
    <location>
        <begin position="38"/>
        <end position="62"/>
    </location>
</feature>
<evidence type="ECO:0000256" key="1">
    <source>
        <dbReference type="ARBA" id="ARBA00004141"/>
    </source>
</evidence>
<evidence type="ECO:0000256" key="5">
    <source>
        <dbReference type="ARBA" id="ARBA00023065"/>
    </source>
</evidence>
<keyword evidence="5" id="KW-0406">Ion transport</keyword>
<dbReference type="InterPro" id="IPR027469">
    <property type="entry name" value="Cation_efflux_TMD_sf"/>
</dbReference>
<evidence type="ECO:0000256" key="2">
    <source>
        <dbReference type="ARBA" id="ARBA00022448"/>
    </source>
</evidence>
<dbReference type="InterPro" id="IPR045316">
    <property type="entry name" value="Msc2-like"/>
</dbReference>
<comment type="subcellular location">
    <subcellularLocation>
        <location evidence="1">Membrane</location>
        <topology evidence="1">Multi-pass membrane protein</topology>
    </subcellularLocation>
</comment>
<dbReference type="Gene3D" id="1.20.1510.10">
    <property type="entry name" value="Cation efflux protein transmembrane domain"/>
    <property type="match status" value="1"/>
</dbReference>
<evidence type="ECO:0000313" key="10">
    <source>
        <dbReference type="EMBL" id="MBX0298135.1"/>
    </source>
</evidence>
<feature type="compositionally biased region" description="Basic and acidic residues" evidence="7">
    <location>
        <begin position="1"/>
        <end position="27"/>
    </location>
</feature>
<organism evidence="10 11">
    <name type="scientific">Haloarcula nitratireducens</name>
    <dbReference type="NCBI Taxonomy" id="2487749"/>
    <lineage>
        <taxon>Archaea</taxon>
        <taxon>Methanobacteriati</taxon>
        <taxon>Methanobacteriota</taxon>
        <taxon>Stenosarchaea group</taxon>
        <taxon>Halobacteria</taxon>
        <taxon>Halobacteriales</taxon>
        <taxon>Haloarculaceae</taxon>
        <taxon>Haloarcula</taxon>
    </lineage>
</organism>
<dbReference type="GO" id="GO:0016020">
    <property type="term" value="C:membrane"/>
    <property type="evidence" value="ECO:0007669"/>
    <property type="project" value="UniProtKB-SubCell"/>
</dbReference>
<feature type="region of interest" description="Disordered" evidence="7">
    <location>
        <begin position="1"/>
        <end position="33"/>
    </location>
</feature>
<dbReference type="EMBL" id="RKLT01000040">
    <property type="protein sequence ID" value="MBX0298135.1"/>
    <property type="molecule type" value="Genomic_DNA"/>
</dbReference>
<gene>
    <name evidence="10" type="ORF">EGH23_25070</name>
</gene>
<keyword evidence="3 8" id="KW-0812">Transmembrane</keyword>
<feature type="transmembrane region" description="Helical" evidence="8">
    <location>
        <begin position="68"/>
        <end position="87"/>
    </location>
</feature>
<evidence type="ECO:0000256" key="3">
    <source>
        <dbReference type="ARBA" id="ARBA00022692"/>
    </source>
</evidence>
<keyword evidence="2" id="KW-0813">Transport</keyword>
<dbReference type="Pfam" id="PF01545">
    <property type="entry name" value="Cation_efflux"/>
    <property type="match status" value="1"/>
</dbReference>
<dbReference type="SUPFAM" id="SSF161111">
    <property type="entry name" value="Cation efflux protein transmembrane domain-like"/>
    <property type="match status" value="1"/>
</dbReference>
<evidence type="ECO:0000256" key="7">
    <source>
        <dbReference type="SAM" id="MobiDB-lite"/>
    </source>
</evidence>
<dbReference type="InterPro" id="IPR002524">
    <property type="entry name" value="Cation_efflux"/>
</dbReference>
<dbReference type="NCBIfam" id="TIGR01297">
    <property type="entry name" value="CDF"/>
    <property type="match status" value="1"/>
</dbReference>
<dbReference type="SUPFAM" id="SSF160240">
    <property type="entry name" value="Cation efflux protein cytoplasmic domain-like"/>
    <property type="match status" value="1"/>
</dbReference>
<keyword evidence="11" id="KW-1185">Reference proteome</keyword>
<protein>
    <submittedName>
        <fullName evidence="10">Cation diffusion facilitator family transporter</fullName>
    </submittedName>
</protein>
<dbReference type="InterPro" id="IPR036837">
    <property type="entry name" value="Cation_efflux_CTD_sf"/>
</dbReference>
<evidence type="ECO:0000313" key="11">
    <source>
        <dbReference type="Proteomes" id="UP001430455"/>
    </source>
</evidence>
<dbReference type="InterPro" id="IPR058533">
    <property type="entry name" value="Cation_efflux_TM"/>
</dbReference>
<evidence type="ECO:0000256" key="6">
    <source>
        <dbReference type="ARBA" id="ARBA00023136"/>
    </source>
</evidence>
<name>A0AAW4PL86_9EURY</name>
<feature type="transmembrane region" description="Helical" evidence="8">
    <location>
        <begin position="137"/>
        <end position="160"/>
    </location>
</feature>
<sequence>MTDESGVAHRDHGDEAHGHSHDHDPGHGHGGSASSRKLALVSVINIVGFVVELAGGLLFGSVALISDAVHMLFDALAYVMAFTASYVADRYEGSEWWSYGLHRLEPLAAFLNGVLLIPMVGYILWESYQRFLTPIEIGTVPTIVIAIGGLAVNVGSVFILQGGEMSLNEKGAFYHLLGDAGGSIAVIVSVAVVEVTGITVIDPIAAALIAGIVLWSAGKVLRGSGAIFFMKTPFQPEHVREDIEAVDGVDHIDDWHAWQICSQITVATAHVETSVETMSEADTVTQQIHHVLEDHGVDHATIELSPAYGDRRTYLNSHAH</sequence>
<evidence type="ECO:0000256" key="4">
    <source>
        <dbReference type="ARBA" id="ARBA00022989"/>
    </source>
</evidence>
<evidence type="ECO:0000256" key="8">
    <source>
        <dbReference type="SAM" id="Phobius"/>
    </source>
</evidence>
<comment type="caution">
    <text evidence="10">The sequence shown here is derived from an EMBL/GenBank/DDBJ whole genome shotgun (WGS) entry which is preliminary data.</text>
</comment>
<dbReference type="GO" id="GO:0006882">
    <property type="term" value="P:intracellular zinc ion homeostasis"/>
    <property type="evidence" value="ECO:0007669"/>
    <property type="project" value="InterPro"/>
</dbReference>
<dbReference type="AlphaFoldDB" id="A0AAW4PL86"/>
<keyword evidence="6 8" id="KW-0472">Membrane</keyword>
<feature type="domain" description="Cation efflux protein transmembrane" evidence="9">
    <location>
        <begin position="40"/>
        <end position="225"/>
    </location>
</feature>
<feature type="transmembrane region" description="Helical" evidence="8">
    <location>
        <begin position="204"/>
        <end position="221"/>
    </location>
</feature>
<reference evidence="10 11" key="1">
    <citation type="submission" date="2021-06" db="EMBL/GenBank/DDBJ databases">
        <title>Halomicroarcula sp. a new haloarchaeum isolated from saline soil.</title>
        <authorList>
            <person name="Duran-Viseras A."/>
            <person name="Sanchez-Porro C."/>
            <person name="Ventosa A."/>
        </authorList>
    </citation>
    <scope>NUCLEOTIDE SEQUENCE [LARGE SCALE GENOMIC DNA]</scope>
    <source>
        <strain evidence="10 11">F27</strain>
    </source>
</reference>
<feature type="transmembrane region" description="Helical" evidence="8">
    <location>
        <begin position="107"/>
        <end position="125"/>
    </location>
</feature>
<dbReference type="RefSeq" id="WP_220582715.1">
    <property type="nucleotide sequence ID" value="NZ_RKLT01000040.1"/>
</dbReference>